<gene>
    <name evidence="1" type="ORF">M5G27_26960</name>
</gene>
<comment type="caution">
    <text evidence="1">The sequence shown here is derived from an EMBL/GenBank/DDBJ whole genome shotgun (WGS) entry which is preliminary data.</text>
</comment>
<organism evidence="1 2">
    <name type="scientific">Pseudomonas shahriarae</name>
    <dbReference type="NCBI Taxonomy" id="2745512"/>
    <lineage>
        <taxon>Bacteria</taxon>
        <taxon>Pseudomonadati</taxon>
        <taxon>Pseudomonadota</taxon>
        <taxon>Gammaproteobacteria</taxon>
        <taxon>Pseudomonadales</taxon>
        <taxon>Pseudomonadaceae</taxon>
        <taxon>Pseudomonas</taxon>
    </lineage>
</organism>
<dbReference type="AlphaFoldDB" id="A0A9X4HFI1"/>
<sequence length="63" mass="7255">MQYPVQAFYLMELQELLLGGETVRVPDNIASTVTPEVMDIRYVKRWAVYNHILPETAEIGITM</sequence>
<dbReference type="EMBL" id="JAMDHA010000037">
    <property type="protein sequence ID" value="MDD1011117.1"/>
    <property type="molecule type" value="Genomic_DNA"/>
</dbReference>
<keyword evidence="2" id="KW-1185">Reference proteome</keyword>
<dbReference type="Proteomes" id="UP001148185">
    <property type="component" value="Unassembled WGS sequence"/>
</dbReference>
<dbReference type="RefSeq" id="WP_050682323.1">
    <property type="nucleotide sequence ID" value="NZ_JAMDHA010000037.1"/>
</dbReference>
<name>A0A9X4HFI1_9PSED</name>
<evidence type="ECO:0000313" key="1">
    <source>
        <dbReference type="EMBL" id="MDD1011117.1"/>
    </source>
</evidence>
<accession>A0A9X4HFI1</accession>
<protein>
    <submittedName>
        <fullName evidence="1">Uncharacterized protein</fullName>
    </submittedName>
</protein>
<evidence type="ECO:0000313" key="2">
    <source>
        <dbReference type="Proteomes" id="UP001148185"/>
    </source>
</evidence>
<reference evidence="1 2" key="1">
    <citation type="submission" date="2022-05" db="EMBL/GenBank/DDBJ databases">
        <title>Novel Pseudomonas spp. Isolated from a Rainbow Trout Aquaculture Facility.</title>
        <authorList>
            <person name="Testerman T."/>
            <person name="Graf J."/>
        </authorList>
    </citation>
    <scope>NUCLEOTIDE SEQUENCE [LARGE SCALE GENOMIC DNA]</scope>
    <source>
        <strain evidence="1 2">ID1042</strain>
    </source>
</reference>
<proteinExistence type="predicted"/>